<accession>A0AAJ5W2V4</accession>
<evidence type="ECO:0008006" key="3">
    <source>
        <dbReference type="Google" id="ProtNLM"/>
    </source>
</evidence>
<proteinExistence type="predicted"/>
<protein>
    <recommendedName>
        <fullName evidence="3">DUF559 domain-containing protein</fullName>
    </recommendedName>
</protein>
<evidence type="ECO:0000313" key="1">
    <source>
        <dbReference type="EMBL" id="WEK13979.1"/>
    </source>
</evidence>
<reference evidence="1" key="1">
    <citation type="submission" date="2023-03" db="EMBL/GenBank/DDBJ databases">
        <title>Andean soil-derived lignocellulolytic bacterial consortium as a source of novel taxa and putative plastic-active enzymes.</title>
        <authorList>
            <person name="Diaz-Garcia L."/>
            <person name="Chuvochina M."/>
            <person name="Feuerriegel G."/>
            <person name="Bunk B."/>
            <person name="Sproer C."/>
            <person name="Streit W.R."/>
            <person name="Rodriguez L.M."/>
            <person name="Overmann J."/>
            <person name="Jimenez D.J."/>
        </authorList>
    </citation>
    <scope>NUCLEOTIDE SEQUENCE</scope>
    <source>
        <strain evidence="1">MAG 4610</strain>
    </source>
</reference>
<evidence type="ECO:0000313" key="2">
    <source>
        <dbReference type="Proteomes" id="UP001213972"/>
    </source>
</evidence>
<sequence>MTPRTPLTSSLPTSFSVAQATAAGVPRGRLRTRTLDRPFHGVRSRRTGESAGLVALCHAYAPRLRDGQFFSHETALLLHGAPMPEWPYMPALHVSAHRPLREPRTRGITGHRLQGRGSAVRNLAGLPVEDPVRAWRQCGSLWTVGDLVAAADFLLTGSRPPVTVAELRGEVARMGDVRHGILSRALDDVRAGVRSARETRLRLLLRDAGLPEPQTAWNLYDERGTFVAELDLGYPELGVGIEYDGRVHAQDARQFARDADRWDAVRALGVDLVRILSHHLDGDGFAAVEKVRAALARAGAGPLH</sequence>
<name>A0AAJ5W2V4_9MICO</name>
<dbReference type="Proteomes" id="UP001213972">
    <property type="component" value="Chromosome"/>
</dbReference>
<dbReference type="Gene3D" id="3.40.960.10">
    <property type="entry name" value="VSR Endonuclease"/>
    <property type="match status" value="1"/>
</dbReference>
<gene>
    <name evidence="1" type="ORF">P0Y48_01845</name>
</gene>
<dbReference type="EMBL" id="CP119321">
    <property type="protein sequence ID" value="WEK13979.1"/>
    <property type="molecule type" value="Genomic_DNA"/>
</dbReference>
<dbReference type="AlphaFoldDB" id="A0AAJ5W2V4"/>
<organism evidence="1 2">
    <name type="scientific">Candidatus Microbacterium phytovorans</name>
    <dbReference type="NCBI Taxonomy" id="3121374"/>
    <lineage>
        <taxon>Bacteria</taxon>
        <taxon>Bacillati</taxon>
        <taxon>Actinomycetota</taxon>
        <taxon>Actinomycetes</taxon>
        <taxon>Micrococcales</taxon>
        <taxon>Microbacteriaceae</taxon>
        <taxon>Microbacterium</taxon>
    </lineage>
</organism>